<dbReference type="EMBL" id="KJ094028">
    <property type="protein sequence ID" value="AHL19002.1"/>
    <property type="molecule type" value="Genomic_DNA"/>
</dbReference>
<sequence length="184" mass="21705">MTVLKRELYELIENKKSELYEEYRAQERQIKLDAINAFYENVELNKTLELFVTQLQAIKKTASILESNIPSYYTAHHEIDRIDWYDDVEDLKTRMVQEVTWSRVERAMTPAVKEQFSFNDHIWWDRKKEFERLGATIKANSPKKGYNLLKELGFDVSHLDPSRKPKSSVPIVLDFDTTKLGVSE</sequence>
<proteinExistence type="predicted"/>
<accession>A0A059T6P5</accession>
<protein>
    <submittedName>
        <fullName evidence="1">Uncharacterized protein</fullName>
    </submittedName>
</protein>
<organism evidence="1">
    <name type="scientific">Listeria phage LP-083-1</name>
    <dbReference type="NCBI Taxonomy" id="1458854"/>
    <lineage>
        <taxon>Viruses</taxon>
        <taxon>Duplodnaviria</taxon>
        <taxon>Heunggongvirae</taxon>
        <taxon>Uroviricota</taxon>
        <taxon>Caudoviricetes</taxon>
    </lineage>
</organism>
<name>A0A059T6P5_9CAUD</name>
<gene>
    <name evidence="1" type="ORF">LP083-1_037</name>
</gene>
<evidence type="ECO:0000313" key="1">
    <source>
        <dbReference type="EMBL" id="AHL19002.1"/>
    </source>
</evidence>
<reference evidence="1" key="1">
    <citation type="journal article" date="2014" name="Appl. Environ. Microbiol.">
        <title>Comparative genomic and morphological analysis of Listeria phages isolated from farm environments.</title>
        <authorList>
            <person name="Denes T."/>
            <person name="Vongkamjan K."/>
            <person name="Ackermann H.W."/>
            <person name="Moreno Switt A.I."/>
            <person name="Wiedmann M."/>
            <person name="den Bakker H.C."/>
        </authorList>
    </citation>
    <scope>NUCLEOTIDE SEQUENCE</scope>
</reference>